<protein>
    <submittedName>
        <fullName evidence="2">Uncharacterized protein</fullName>
    </submittedName>
</protein>
<organism evidence="2 3">
    <name type="scientific">Mycena chlorophos</name>
    <name type="common">Agaric fungus</name>
    <name type="synonym">Agaricus chlorophos</name>
    <dbReference type="NCBI Taxonomy" id="658473"/>
    <lineage>
        <taxon>Eukaryota</taxon>
        <taxon>Fungi</taxon>
        <taxon>Dikarya</taxon>
        <taxon>Basidiomycota</taxon>
        <taxon>Agaricomycotina</taxon>
        <taxon>Agaricomycetes</taxon>
        <taxon>Agaricomycetidae</taxon>
        <taxon>Agaricales</taxon>
        <taxon>Marasmiineae</taxon>
        <taxon>Mycenaceae</taxon>
        <taxon>Mycena</taxon>
    </lineage>
</organism>
<evidence type="ECO:0000313" key="2">
    <source>
        <dbReference type="EMBL" id="GAT61319.1"/>
    </source>
</evidence>
<accession>A0ABQ0MD99</accession>
<gene>
    <name evidence="2" type="ORF">MCHLO_17351</name>
</gene>
<name>A0ABQ0MD99_MYCCL</name>
<evidence type="ECO:0000256" key="1">
    <source>
        <dbReference type="SAM" id="MobiDB-lite"/>
    </source>
</evidence>
<sequence length="154" mass="16835">MSSRFPNRVGLSASAFLGEKPLCSCIDGIVADDADGFPHRWAAKPTFPSGSAGCWALFRRSSSLTSHVSRLVHFQPKHECSPRHPGQQQRALESHLLAVPCTSPQTNKQQQQTPTLASRLPRFLPLALTATDHSRRTRDDDAGPKIPALSRDAD</sequence>
<dbReference type="Proteomes" id="UP000815677">
    <property type="component" value="Unassembled WGS sequence"/>
</dbReference>
<reference evidence="2" key="1">
    <citation type="submission" date="2014-09" db="EMBL/GenBank/DDBJ databases">
        <title>Genome sequence of the luminous mushroom Mycena chlorophos for searching fungal bioluminescence genes.</title>
        <authorList>
            <person name="Tanaka Y."/>
            <person name="Kasuga D."/>
            <person name="Oba Y."/>
            <person name="Hase S."/>
            <person name="Sato K."/>
            <person name="Oba Y."/>
            <person name="Sakakibara Y."/>
        </authorList>
    </citation>
    <scope>NUCLEOTIDE SEQUENCE</scope>
</reference>
<evidence type="ECO:0000313" key="3">
    <source>
        <dbReference type="Proteomes" id="UP000815677"/>
    </source>
</evidence>
<feature type="compositionally biased region" description="Basic and acidic residues" evidence="1">
    <location>
        <begin position="132"/>
        <end position="143"/>
    </location>
</feature>
<keyword evidence="3" id="KW-1185">Reference proteome</keyword>
<feature type="region of interest" description="Disordered" evidence="1">
    <location>
        <begin position="127"/>
        <end position="154"/>
    </location>
</feature>
<dbReference type="EMBL" id="DF850021">
    <property type="protein sequence ID" value="GAT61319.1"/>
    <property type="molecule type" value="Genomic_DNA"/>
</dbReference>
<proteinExistence type="predicted"/>